<dbReference type="RefSeq" id="WP_074605506.1">
    <property type="nucleotide sequence ID" value="NZ_FNGY01000002.1"/>
</dbReference>
<gene>
    <name evidence="1" type="ORF">SAMN05421820_102669</name>
</gene>
<keyword evidence="2" id="KW-1185">Reference proteome</keyword>
<evidence type="ECO:0000313" key="2">
    <source>
        <dbReference type="Proteomes" id="UP000183200"/>
    </source>
</evidence>
<dbReference type="Proteomes" id="UP000183200">
    <property type="component" value="Unassembled WGS sequence"/>
</dbReference>
<dbReference type="EMBL" id="FNGY01000002">
    <property type="protein sequence ID" value="SDL98666.1"/>
    <property type="molecule type" value="Genomic_DNA"/>
</dbReference>
<dbReference type="AlphaFoldDB" id="A0A1G9PIK0"/>
<name>A0A1G9PIK0_9SPHI</name>
<accession>A0A1G9PIK0</accession>
<reference evidence="2" key="1">
    <citation type="submission" date="2016-10" db="EMBL/GenBank/DDBJ databases">
        <authorList>
            <person name="Varghese N."/>
            <person name="Submissions S."/>
        </authorList>
    </citation>
    <scope>NUCLEOTIDE SEQUENCE [LARGE SCALE GENOMIC DNA]</scope>
    <source>
        <strain evidence="2">DSM 19110</strain>
    </source>
</reference>
<evidence type="ECO:0000313" key="1">
    <source>
        <dbReference type="EMBL" id="SDL98666.1"/>
    </source>
</evidence>
<sequence>MKKILTGCCLLLAITCYGQKLKTEQIPYSYNRLPALPVKGISNYQLHVDATYEKKNQQILKDNELQKQAAMEKYQKDMAAYSGLVKSANSRYDAEMAEYNKKSLGKKLAEKSLLANSKPVKEVITKPYLEYIPKPLLQSSYDYSVMAGTYIHLEGYKKEPENALNITVLLYGFDHTLPRTMDEQQERIRASSGSGASTYTATSYHTEFSYRHPMAVKVYAPDGKEMLSITPSELNSYKIYKGANTDRPTDINKELLIKTTEEKVLQDNLRFLNNLLNDKYGYSSINRTATLYYIKNGDNGYTDLTTAFNEASSGLLMLQKDNSMGKAALQKACDLWHTALKESDLNDKKARINKDITLAIYFNLLEACFALGDAQTGQKTLEKLNTMSLSNTDRRTKLDFDLLFAELKNRQQQS</sequence>
<protein>
    <submittedName>
        <fullName evidence="1">Uncharacterized protein</fullName>
    </submittedName>
</protein>
<dbReference type="OrthoDB" id="747621at2"/>
<proteinExistence type="predicted"/>
<organism evidence="1 2">
    <name type="scientific">Pedobacter steynii</name>
    <dbReference type="NCBI Taxonomy" id="430522"/>
    <lineage>
        <taxon>Bacteria</taxon>
        <taxon>Pseudomonadati</taxon>
        <taxon>Bacteroidota</taxon>
        <taxon>Sphingobacteriia</taxon>
        <taxon>Sphingobacteriales</taxon>
        <taxon>Sphingobacteriaceae</taxon>
        <taxon>Pedobacter</taxon>
    </lineage>
</organism>